<dbReference type="PANTHER" id="PTHR35788">
    <property type="entry name" value="EXPORTED PROTEIN-RELATED"/>
    <property type="match status" value="1"/>
</dbReference>
<accession>A0A9D2SZV0</accession>
<dbReference type="Proteomes" id="UP000823882">
    <property type="component" value="Unassembled WGS sequence"/>
</dbReference>
<name>A0A9D2SZV0_9FIRM</name>
<dbReference type="AlphaFoldDB" id="A0A9D2SZV0"/>
<reference evidence="1" key="1">
    <citation type="journal article" date="2021" name="PeerJ">
        <title>Extensive microbial diversity within the chicken gut microbiome revealed by metagenomics and culture.</title>
        <authorList>
            <person name="Gilroy R."/>
            <person name="Ravi A."/>
            <person name="Getino M."/>
            <person name="Pursley I."/>
            <person name="Horton D.L."/>
            <person name="Alikhan N.F."/>
            <person name="Baker D."/>
            <person name="Gharbi K."/>
            <person name="Hall N."/>
            <person name="Watson M."/>
            <person name="Adriaenssens E.M."/>
            <person name="Foster-Nyarko E."/>
            <person name="Jarju S."/>
            <person name="Secka A."/>
            <person name="Antonio M."/>
            <person name="Oren A."/>
            <person name="Chaudhuri R.R."/>
            <person name="La Ragione R."/>
            <person name="Hildebrand F."/>
            <person name="Pallen M.J."/>
        </authorList>
    </citation>
    <scope>NUCLEOTIDE SEQUENCE</scope>
    <source>
        <strain evidence="1">CHK186-1790</strain>
    </source>
</reference>
<evidence type="ECO:0000313" key="2">
    <source>
        <dbReference type="Proteomes" id="UP000823882"/>
    </source>
</evidence>
<dbReference type="InterPro" id="IPR052913">
    <property type="entry name" value="Glycopeptide_resist_protein"/>
</dbReference>
<evidence type="ECO:0000313" key="1">
    <source>
        <dbReference type="EMBL" id="HJC40439.1"/>
    </source>
</evidence>
<gene>
    <name evidence="1" type="ORF">H9701_02655</name>
</gene>
<comment type="caution">
    <text evidence="1">The sequence shown here is derived from an EMBL/GenBank/DDBJ whole genome shotgun (WGS) entry which is preliminary data.</text>
</comment>
<sequence length="272" mass="31497">MTPEPIHRGRLRLWLGARWYRARRWAWWRLSGTAFAKKREEPPCPFLCAVHATPLVRQLRDVDMWMQENKVINLRLAAGALDGVTLLPGETLSYWRCIGEPTRRKGYVEGMLLRNGQVVPGVGGGLCQCSNLLYWMTLHTPLTVTERHRHGYDVFPDAGRTQPFGTGATCFYNYLDLMIRNDTPDVWRLSLRVTEKDLEGAWYASAPQVLRYEVYEREHRFQGEYWGGYTRHNTVFRRAFDLDGVQVADELVCENHAVMMYDPMLPEGKGET</sequence>
<dbReference type="InterPro" id="IPR007391">
    <property type="entry name" value="Vancomycin_resist_VanW"/>
</dbReference>
<reference evidence="1" key="2">
    <citation type="submission" date="2021-04" db="EMBL/GenBank/DDBJ databases">
        <authorList>
            <person name="Gilroy R."/>
        </authorList>
    </citation>
    <scope>NUCLEOTIDE SEQUENCE</scope>
    <source>
        <strain evidence="1">CHK186-1790</strain>
    </source>
</reference>
<organism evidence="1 2">
    <name type="scientific">Candidatus Intestinimonas pullistercoris</name>
    <dbReference type="NCBI Taxonomy" id="2838623"/>
    <lineage>
        <taxon>Bacteria</taxon>
        <taxon>Bacillati</taxon>
        <taxon>Bacillota</taxon>
        <taxon>Clostridia</taxon>
        <taxon>Eubacteriales</taxon>
        <taxon>Intestinimonas</taxon>
    </lineage>
</organism>
<dbReference type="PANTHER" id="PTHR35788:SF1">
    <property type="entry name" value="EXPORTED PROTEIN"/>
    <property type="match status" value="1"/>
</dbReference>
<proteinExistence type="predicted"/>
<dbReference type="Pfam" id="PF04294">
    <property type="entry name" value="VanW"/>
    <property type="match status" value="1"/>
</dbReference>
<protein>
    <submittedName>
        <fullName evidence="1">VanW family protein</fullName>
    </submittedName>
</protein>
<dbReference type="EMBL" id="DWWJ01000050">
    <property type="protein sequence ID" value="HJC40439.1"/>
    <property type="molecule type" value="Genomic_DNA"/>
</dbReference>